<feature type="domain" description="GIY-YIG" evidence="1">
    <location>
        <begin position="27"/>
        <end position="105"/>
    </location>
</feature>
<evidence type="ECO:0000259" key="1">
    <source>
        <dbReference type="PROSITE" id="PS50164"/>
    </source>
</evidence>
<accession>A0A1R3T6K6</accession>
<dbReference type="InterPro" id="IPR000305">
    <property type="entry name" value="GIY-YIG_endonuc"/>
</dbReference>
<dbReference type="PROSITE" id="PS50164">
    <property type="entry name" value="GIY_YIG"/>
    <property type="match status" value="1"/>
</dbReference>
<dbReference type="AlphaFoldDB" id="A0A1R3T6K6"/>
<reference evidence="2" key="2">
    <citation type="submission" date="2017-02" db="EMBL/GenBank/DDBJ databases">
        <title>Diversity of integrative and conjugative elements of Streptococcus salivarius and their intra- and interspecies transfer.</title>
        <authorList>
            <person name="Dahmane N."/>
            <person name="Libante V."/>
            <person name="Charron-Bourgoin F."/>
            <person name="Guedon E."/>
            <person name="Guedon G."/>
            <person name="Leblond-Bourget N."/>
            <person name="Payot S."/>
        </authorList>
    </citation>
    <scope>NUCLEOTIDE SEQUENCE</scope>
    <source>
        <strain evidence="2">N5</strain>
    </source>
</reference>
<evidence type="ECO:0000313" key="2">
    <source>
        <dbReference type="EMBL" id="SCW20931.1"/>
    </source>
</evidence>
<name>A0A1R3T6K6_STRSL</name>
<dbReference type="EMBL" id="LT622835">
    <property type="protein sequence ID" value="SCW20931.1"/>
    <property type="molecule type" value="Genomic_DNA"/>
</dbReference>
<proteinExistence type="predicted"/>
<organism evidence="2">
    <name type="scientific">Streptococcus salivarius</name>
    <dbReference type="NCBI Taxonomy" id="1304"/>
    <lineage>
        <taxon>Bacteria</taxon>
        <taxon>Bacillati</taxon>
        <taxon>Bacillota</taxon>
        <taxon>Bacilli</taxon>
        <taxon>Lactobacillales</taxon>
        <taxon>Streptococcaceae</taxon>
        <taxon>Streptococcus</taxon>
    </lineage>
</organism>
<reference evidence="2" key="1">
    <citation type="submission" date="2016-08" db="EMBL/GenBank/DDBJ databases">
        <authorList>
            <person name="Seilhamer J.J."/>
        </authorList>
    </citation>
    <scope>NUCLEOTIDE SEQUENCE</scope>
    <source>
        <strain evidence="2">N5</strain>
    </source>
</reference>
<sequence length="151" mass="17781">MGMTYRAKLEKAKMWSITIPSEILEKDIVGVYKFFANLGDEKICFYIGKSTNIRERLLSSNGHIHLFFKESEKLVPSEIKYYLGQNYDILVEIEEVDYFDTNFSRASHRLSLAEITEIVKYQSMGQCLKQLPEGIGEGEREYWENKYKRDR</sequence>
<dbReference type="RefSeq" id="WP_175057833.1">
    <property type="nucleotide sequence ID" value="NZ_LR793273.1"/>
</dbReference>
<protein>
    <recommendedName>
        <fullName evidence="1">GIY-YIG domain-containing protein</fullName>
    </recommendedName>
</protein>